<dbReference type="GO" id="GO:0008233">
    <property type="term" value="F:peptidase activity"/>
    <property type="evidence" value="ECO:0007669"/>
    <property type="project" value="UniProtKB-KW"/>
</dbReference>
<protein>
    <submittedName>
        <fullName evidence="3">Serine protease</fullName>
    </submittedName>
</protein>
<proteinExistence type="predicted"/>
<comment type="caution">
    <text evidence="3">The sequence shown here is derived from an EMBL/GenBank/DDBJ whole genome shotgun (WGS) entry which is preliminary data.</text>
</comment>
<dbReference type="SUPFAM" id="SSF55797">
    <property type="entry name" value="PR-1-like"/>
    <property type="match status" value="1"/>
</dbReference>
<dbReference type="OrthoDB" id="9783944at2"/>
<dbReference type="Gene3D" id="3.10.350.10">
    <property type="entry name" value="LysM domain"/>
    <property type="match status" value="1"/>
</dbReference>
<dbReference type="Pfam" id="PF00188">
    <property type="entry name" value="CAP"/>
    <property type="match status" value="1"/>
</dbReference>
<dbReference type="InterPro" id="IPR018392">
    <property type="entry name" value="LysM"/>
</dbReference>
<dbReference type="InterPro" id="IPR035940">
    <property type="entry name" value="CAP_sf"/>
</dbReference>
<dbReference type="CDD" id="cd05379">
    <property type="entry name" value="CAP_bacterial"/>
    <property type="match status" value="1"/>
</dbReference>
<dbReference type="CDD" id="cd00118">
    <property type="entry name" value="LysM"/>
    <property type="match status" value="1"/>
</dbReference>
<dbReference type="PANTHER" id="PTHR31157:SF1">
    <property type="entry name" value="SCP DOMAIN-CONTAINING PROTEIN"/>
    <property type="match status" value="1"/>
</dbReference>
<gene>
    <name evidence="3" type="ORF">BKP37_17190</name>
</gene>
<evidence type="ECO:0000256" key="1">
    <source>
        <dbReference type="SAM" id="SignalP"/>
    </source>
</evidence>
<keyword evidence="3" id="KW-0645">Protease</keyword>
<accession>A0A1S2LEK7</accession>
<dbReference type="GO" id="GO:0006508">
    <property type="term" value="P:proteolysis"/>
    <property type="evidence" value="ECO:0007669"/>
    <property type="project" value="UniProtKB-KW"/>
</dbReference>
<name>A0A1S2LEK7_9BACI</name>
<dbReference type="Proteomes" id="UP000179524">
    <property type="component" value="Unassembled WGS sequence"/>
</dbReference>
<dbReference type="AlphaFoldDB" id="A0A1S2LEK7"/>
<dbReference type="PROSITE" id="PS51782">
    <property type="entry name" value="LYSM"/>
    <property type="match status" value="1"/>
</dbReference>
<evidence type="ECO:0000259" key="2">
    <source>
        <dbReference type="PROSITE" id="PS51782"/>
    </source>
</evidence>
<evidence type="ECO:0000313" key="3">
    <source>
        <dbReference type="EMBL" id="OIJ10796.1"/>
    </source>
</evidence>
<keyword evidence="1" id="KW-0732">Signal</keyword>
<reference evidence="3 4" key="1">
    <citation type="submission" date="2016-10" db="EMBL/GenBank/DDBJ databases">
        <title>Draft genome sequences of four alkaliphilic bacteria belonging to the Anaerobacillus genus.</title>
        <authorList>
            <person name="Bassil N.M."/>
            <person name="Lloyd J.R."/>
        </authorList>
    </citation>
    <scope>NUCLEOTIDE SEQUENCE [LARGE SCALE GENOMIC DNA]</scope>
    <source>
        <strain evidence="3 4">DSM 18345</strain>
    </source>
</reference>
<evidence type="ECO:0000313" key="4">
    <source>
        <dbReference type="Proteomes" id="UP000179524"/>
    </source>
</evidence>
<dbReference type="PANTHER" id="PTHR31157">
    <property type="entry name" value="SCP DOMAIN-CONTAINING PROTEIN"/>
    <property type="match status" value="1"/>
</dbReference>
<dbReference type="InterPro" id="IPR036779">
    <property type="entry name" value="LysM_dom_sf"/>
</dbReference>
<dbReference type="Gene3D" id="3.40.33.10">
    <property type="entry name" value="CAP"/>
    <property type="match status" value="1"/>
</dbReference>
<feature type="chain" id="PRO_5010335144" evidence="1">
    <location>
        <begin position="23"/>
        <end position="208"/>
    </location>
</feature>
<dbReference type="SMART" id="SM00257">
    <property type="entry name" value="LysM"/>
    <property type="match status" value="1"/>
</dbReference>
<sequence>MIKKILLSALIFSFCLPIVSHAQQIQFFKEPPFEHYKVSPGDTFWFIAQRYGLDYRELMRLNPEIEPRNMHVGEVIRLKESAEHSSTFEDQVVTLVNQERRKNGLSPLTHRADLKNVAHKKAEDMIKSNYFSHNSPNYGSPFDMLRTFGISYQAAGENIAKGQSTPEAVMNSWMNSSGHRQNILSGQYDAIGVGFYHGAWVQMFIKSR</sequence>
<dbReference type="RefSeq" id="WP_071310854.1">
    <property type="nucleotide sequence ID" value="NZ_MLQR01000048.1"/>
</dbReference>
<dbReference type="EMBL" id="MLQR01000048">
    <property type="protein sequence ID" value="OIJ10796.1"/>
    <property type="molecule type" value="Genomic_DNA"/>
</dbReference>
<keyword evidence="4" id="KW-1185">Reference proteome</keyword>
<feature type="signal peptide" evidence="1">
    <location>
        <begin position="1"/>
        <end position="22"/>
    </location>
</feature>
<keyword evidence="3" id="KW-0378">Hydrolase</keyword>
<organism evidence="3 4">
    <name type="scientific">Anaerobacillus alkalilacustris</name>
    <dbReference type="NCBI Taxonomy" id="393763"/>
    <lineage>
        <taxon>Bacteria</taxon>
        <taxon>Bacillati</taxon>
        <taxon>Bacillota</taxon>
        <taxon>Bacilli</taxon>
        <taxon>Bacillales</taxon>
        <taxon>Bacillaceae</taxon>
        <taxon>Anaerobacillus</taxon>
    </lineage>
</organism>
<dbReference type="SUPFAM" id="SSF54106">
    <property type="entry name" value="LysM domain"/>
    <property type="match status" value="1"/>
</dbReference>
<dbReference type="NCBIfam" id="TIGR02909">
    <property type="entry name" value="spore_YkwD"/>
    <property type="match status" value="1"/>
</dbReference>
<feature type="domain" description="LysM" evidence="2">
    <location>
        <begin position="34"/>
        <end position="78"/>
    </location>
</feature>
<dbReference type="InterPro" id="IPR014044">
    <property type="entry name" value="CAP_dom"/>
</dbReference>
<dbReference type="InterPro" id="IPR014258">
    <property type="entry name" value="CAP_domain_YkwD-like"/>
</dbReference>
<dbReference type="Pfam" id="PF01476">
    <property type="entry name" value="LysM"/>
    <property type="match status" value="1"/>
</dbReference>